<feature type="transmembrane region" description="Helical" evidence="1">
    <location>
        <begin position="102"/>
        <end position="120"/>
    </location>
</feature>
<evidence type="ECO:0000256" key="1">
    <source>
        <dbReference type="SAM" id="Phobius"/>
    </source>
</evidence>
<feature type="transmembrane region" description="Helical" evidence="1">
    <location>
        <begin position="151"/>
        <end position="175"/>
    </location>
</feature>
<dbReference type="OrthoDB" id="9810773at2"/>
<keyword evidence="3" id="KW-1185">Reference proteome</keyword>
<feature type="transmembrane region" description="Helical" evidence="1">
    <location>
        <begin position="12"/>
        <end position="32"/>
    </location>
</feature>
<dbReference type="EMBL" id="FZOT01000001">
    <property type="protein sequence ID" value="SNS23803.1"/>
    <property type="molecule type" value="Genomic_DNA"/>
</dbReference>
<evidence type="ECO:0000313" key="2">
    <source>
        <dbReference type="EMBL" id="SNS23803.1"/>
    </source>
</evidence>
<feature type="transmembrane region" description="Helical" evidence="1">
    <location>
        <begin position="374"/>
        <end position="394"/>
    </location>
</feature>
<keyword evidence="1" id="KW-0812">Transmembrane</keyword>
<feature type="transmembrane region" description="Helical" evidence="1">
    <location>
        <begin position="195"/>
        <end position="228"/>
    </location>
</feature>
<gene>
    <name evidence="2" type="ORF">SAMN06265795_101660</name>
</gene>
<name>A0A239CWR6_9BURK</name>
<proteinExistence type="predicted"/>
<sequence>MKSPLPRRLPAALLGMIAIAVAVALVLVFSIAKDVQQINRQGDAALFEQLTENIHAGKGAVSNVFANTQNFIDKGYVANPTGELIGKDLEPPSVGERNMLRFHAYYILFLIAPFLAFVQSSLLLTLAQSFCYFGLIVSVAALAFRETRSLWAALLLSALVLVNSNWLGGLLGQFYPDRLFVLAGFLVCWLSWKRGFSLVLVLMALLTAAINERAALIAGIAIIGCAMSREEVSLTRIRTWPWKIMVLGGVMLAYAYLEKTYGLDNLYYGGGYLPKSPGELVARLDNPDFQRNLGIFFANNAILMLLALPVPRLALLSLLVMMPNLIGNIGGAEKTGWLTHYHSYYFPVLAFAATAGASRLYAIWQQKFQRQTGIANGLISILIGASALLLYKVILQYDDGLPLKQAIAAAQNNFSDWRYGRPTGYAIRSEAKSMFAAGAQVQTTESGMALLHDHVRISVFPVAAEQADALFIPCDWLHQGPPGYTHPPAEFDHWLRLKGFDVSHANMLRAISYCAVHRLRPEPRRGQSPVAG</sequence>
<feature type="transmembrane region" description="Helical" evidence="1">
    <location>
        <begin position="344"/>
        <end position="362"/>
    </location>
</feature>
<accession>A0A239CWR6</accession>
<dbReference type="Proteomes" id="UP000198284">
    <property type="component" value="Unassembled WGS sequence"/>
</dbReference>
<reference evidence="2 3" key="1">
    <citation type="submission" date="2017-06" db="EMBL/GenBank/DDBJ databases">
        <authorList>
            <person name="Kim H.J."/>
            <person name="Triplett B.A."/>
        </authorList>
    </citation>
    <scope>NUCLEOTIDE SEQUENCE [LARGE SCALE GENOMIC DNA]</scope>
    <source>
        <strain evidence="2 3">U15</strain>
    </source>
</reference>
<evidence type="ECO:0000313" key="3">
    <source>
        <dbReference type="Proteomes" id="UP000198284"/>
    </source>
</evidence>
<dbReference type="RefSeq" id="WP_143131104.1">
    <property type="nucleotide sequence ID" value="NZ_FZOT01000001.1"/>
</dbReference>
<organism evidence="2 3">
    <name type="scientific">Noviherbaspirillum humi</name>
    <dbReference type="NCBI Taxonomy" id="1688639"/>
    <lineage>
        <taxon>Bacteria</taxon>
        <taxon>Pseudomonadati</taxon>
        <taxon>Pseudomonadota</taxon>
        <taxon>Betaproteobacteria</taxon>
        <taxon>Burkholderiales</taxon>
        <taxon>Oxalobacteraceae</taxon>
        <taxon>Noviherbaspirillum</taxon>
    </lineage>
</organism>
<dbReference type="AlphaFoldDB" id="A0A239CWR6"/>
<keyword evidence="1" id="KW-1133">Transmembrane helix</keyword>
<feature type="transmembrane region" description="Helical" evidence="1">
    <location>
        <begin position="289"/>
        <end position="308"/>
    </location>
</feature>
<feature type="transmembrane region" description="Helical" evidence="1">
    <location>
        <begin position="240"/>
        <end position="257"/>
    </location>
</feature>
<keyword evidence="1" id="KW-0472">Membrane</keyword>
<protein>
    <submittedName>
        <fullName evidence="2">Predicted membrane protein</fullName>
    </submittedName>
</protein>